<dbReference type="Pfam" id="PF00487">
    <property type="entry name" value="FA_desaturase"/>
    <property type="match status" value="1"/>
</dbReference>
<dbReference type="KEGG" id="erc:Ecym_2648"/>
<dbReference type="CDD" id="cd03508">
    <property type="entry name" value="Delta4-sphingolipid-FADS-like"/>
    <property type="match status" value="1"/>
</dbReference>
<name>G8JNT4_ERECY</name>
<dbReference type="EC" id="1.14.19.17" evidence="3"/>
<feature type="transmembrane region" description="Helical" evidence="9">
    <location>
        <begin position="170"/>
        <end position="192"/>
    </location>
</feature>
<evidence type="ECO:0000256" key="6">
    <source>
        <dbReference type="ARBA" id="ARBA00023002"/>
    </source>
</evidence>
<evidence type="ECO:0000313" key="12">
    <source>
        <dbReference type="Proteomes" id="UP000006790"/>
    </source>
</evidence>
<dbReference type="EMBL" id="CP002498">
    <property type="protein sequence ID" value="AET38359.1"/>
    <property type="molecule type" value="Genomic_DNA"/>
</dbReference>
<evidence type="ECO:0000256" key="5">
    <source>
        <dbReference type="ARBA" id="ARBA00022989"/>
    </source>
</evidence>
<feature type="transmembrane region" description="Helical" evidence="9">
    <location>
        <begin position="65"/>
        <end position="81"/>
    </location>
</feature>
<keyword evidence="6" id="KW-0560">Oxidoreductase</keyword>
<protein>
    <recommendedName>
        <fullName evidence="3">sphingolipid 4-desaturase</fullName>
        <ecNumber evidence="3">1.14.19.17</ecNumber>
    </recommendedName>
</protein>
<keyword evidence="5 9" id="KW-1133">Transmembrane helix</keyword>
<dbReference type="SMART" id="SM01269">
    <property type="entry name" value="Lipid_DES"/>
    <property type="match status" value="1"/>
</dbReference>
<dbReference type="GO" id="GO:0046513">
    <property type="term" value="P:ceramide biosynthetic process"/>
    <property type="evidence" value="ECO:0007669"/>
    <property type="project" value="TreeGrafter"/>
</dbReference>
<dbReference type="Proteomes" id="UP000006790">
    <property type="component" value="Chromosome 2"/>
</dbReference>
<dbReference type="eggNOG" id="KOG2987">
    <property type="taxonomic scope" value="Eukaryota"/>
</dbReference>
<keyword evidence="12" id="KW-1185">Reference proteome</keyword>
<dbReference type="InterPro" id="IPR005804">
    <property type="entry name" value="FA_desaturase_dom"/>
</dbReference>
<dbReference type="AlphaFoldDB" id="G8JNT4"/>
<evidence type="ECO:0000256" key="8">
    <source>
        <dbReference type="ARBA" id="ARBA00023136"/>
    </source>
</evidence>
<sequence length="385" mass="44834">MSINHKNLVVELKDVDPPSAYDDINVLHNFYWTSQKEPHAIRRHAILRDHPEVKKLMGHEPRTKYIVIGVVLLQLWSSYMLCETHPLTLKFVLWSYIIGATCNQSIFLAIHELSHNLGFKRCIHNRFFAIFTNTPIGIPFAASFGPYHQLHHKFLGDEVYDTDIPTKLEAVFLSNILGKAFFATFQILFYALRPMFVTSIPFTQIHLLNVAYQLLFNTIWISNFGWYSFFYFIMSSFLAGSLHPCSGHFIAEHYVFSLEEAITGGKVALTDVKGDLQTTSVIDEKAVERPDVTFTKDYALETYSYYGILNMFTWNVGLHNEHHDFPFIAWSKLWDLNRMCPEYYNSLPRHNSWVGVLWDFIFKHDVTLYNRVKRVNKSMITTHIS</sequence>
<keyword evidence="7" id="KW-0443">Lipid metabolism</keyword>
<organism evidence="11 12">
    <name type="scientific">Eremothecium cymbalariae (strain CBS 270.75 / DBVPG 7215 / KCTC 17166 / NRRL Y-17582)</name>
    <name type="common">Yeast</name>
    <dbReference type="NCBI Taxonomy" id="931890"/>
    <lineage>
        <taxon>Eukaryota</taxon>
        <taxon>Fungi</taxon>
        <taxon>Dikarya</taxon>
        <taxon>Ascomycota</taxon>
        <taxon>Saccharomycotina</taxon>
        <taxon>Saccharomycetes</taxon>
        <taxon>Saccharomycetales</taxon>
        <taxon>Saccharomycetaceae</taxon>
        <taxon>Eremothecium</taxon>
    </lineage>
</organism>
<dbReference type="OMA" id="GATCNQN"/>
<evidence type="ECO:0000256" key="1">
    <source>
        <dbReference type="ARBA" id="ARBA00004141"/>
    </source>
</evidence>
<dbReference type="GeneID" id="11468417"/>
<keyword evidence="4 9" id="KW-0812">Transmembrane</keyword>
<feature type="domain" description="Sphingolipid delta4-desaturase N-terminal" evidence="10">
    <location>
        <begin position="25"/>
        <end position="63"/>
    </location>
</feature>
<dbReference type="Pfam" id="PF08557">
    <property type="entry name" value="Lipid_DES"/>
    <property type="match status" value="1"/>
</dbReference>
<gene>
    <name evidence="11" type="ordered locus">Ecym_2648</name>
</gene>
<evidence type="ECO:0000256" key="2">
    <source>
        <dbReference type="ARBA" id="ARBA00006146"/>
    </source>
</evidence>
<dbReference type="InterPro" id="IPR013866">
    <property type="entry name" value="Sphingolipid_d4-desaturase_N"/>
</dbReference>
<keyword evidence="8 9" id="KW-0472">Membrane</keyword>
<evidence type="ECO:0000256" key="3">
    <source>
        <dbReference type="ARBA" id="ARBA00012021"/>
    </source>
</evidence>
<feature type="transmembrane region" description="Helical" evidence="9">
    <location>
        <begin position="93"/>
        <end position="111"/>
    </location>
</feature>
<dbReference type="GO" id="GO:0016020">
    <property type="term" value="C:membrane"/>
    <property type="evidence" value="ECO:0007669"/>
    <property type="project" value="UniProtKB-SubCell"/>
</dbReference>
<evidence type="ECO:0000256" key="4">
    <source>
        <dbReference type="ARBA" id="ARBA00022692"/>
    </source>
</evidence>
<dbReference type="InParanoid" id="G8JNT4"/>
<evidence type="ECO:0000256" key="7">
    <source>
        <dbReference type="ARBA" id="ARBA00023098"/>
    </source>
</evidence>
<comment type="subcellular location">
    <subcellularLocation>
        <location evidence="1">Membrane</location>
        <topology evidence="1">Multi-pass membrane protein</topology>
    </subcellularLocation>
</comment>
<comment type="similarity">
    <text evidence="2">Belongs to the fatty acid desaturase type 1 family. DEGS subfamily.</text>
</comment>
<feature type="transmembrane region" description="Helical" evidence="9">
    <location>
        <begin position="212"/>
        <end position="233"/>
    </location>
</feature>
<dbReference type="InterPro" id="IPR011388">
    <property type="entry name" value="DES1/DES2"/>
</dbReference>
<evidence type="ECO:0000256" key="9">
    <source>
        <dbReference type="SAM" id="Phobius"/>
    </source>
</evidence>
<proteinExistence type="inferred from homology"/>
<dbReference type="HOGENOM" id="CLU_032156_0_1_1"/>
<evidence type="ECO:0000259" key="10">
    <source>
        <dbReference type="SMART" id="SM01269"/>
    </source>
</evidence>
<accession>G8JNT4</accession>
<reference evidence="12" key="1">
    <citation type="journal article" date="2012" name="G3 (Bethesda)">
        <title>Pichia sorbitophila, an interspecies yeast hybrid reveals early steps of genome resolution following polyploidization.</title>
        <authorList>
            <person name="Leh Louis V."/>
            <person name="Despons L."/>
            <person name="Friedrich A."/>
            <person name="Martin T."/>
            <person name="Durrens P."/>
            <person name="Casaregola S."/>
            <person name="Neuveglise C."/>
            <person name="Fairhead C."/>
            <person name="Marck C."/>
            <person name="Cruz J.A."/>
            <person name="Straub M.L."/>
            <person name="Kugler V."/>
            <person name="Sacerdot C."/>
            <person name="Uzunov Z."/>
            <person name="Thierry A."/>
            <person name="Weiss S."/>
            <person name="Bleykasten C."/>
            <person name="De Montigny J."/>
            <person name="Jacques N."/>
            <person name="Jung P."/>
            <person name="Lemaire M."/>
            <person name="Mallet S."/>
            <person name="Morel G."/>
            <person name="Richard G.F."/>
            <person name="Sarkar A."/>
            <person name="Savel G."/>
            <person name="Schacherer J."/>
            <person name="Seret M.L."/>
            <person name="Talla E."/>
            <person name="Samson G."/>
            <person name="Jubin C."/>
            <person name="Poulain J."/>
            <person name="Vacherie B."/>
            <person name="Barbe V."/>
            <person name="Pelletier E."/>
            <person name="Sherman D.J."/>
            <person name="Westhof E."/>
            <person name="Weissenbach J."/>
            <person name="Baret P.V."/>
            <person name="Wincker P."/>
            <person name="Gaillardin C."/>
            <person name="Dujon B."/>
            <person name="Souciet J.L."/>
        </authorList>
    </citation>
    <scope>NUCLEOTIDE SEQUENCE [LARGE SCALE GENOMIC DNA]</scope>
    <source>
        <strain evidence="12">CBS 270.75 / DBVPG 7215 / KCTC 17166 / NRRL Y-17582</strain>
    </source>
</reference>
<dbReference type="GO" id="GO:0042284">
    <property type="term" value="F:sphingolipid delta-4 desaturase activity"/>
    <property type="evidence" value="ECO:0007669"/>
    <property type="project" value="UniProtKB-EC"/>
</dbReference>
<evidence type="ECO:0000313" key="11">
    <source>
        <dbReference type="EMBL" id="AET38359.1"/>
    </source>
</evidence>
<dbReference type="PANTHER" id="PTHR12879:SF8">
    <property type="entry name" value="SPHINGOLIPID DELTA(4)-DESATURASE DES1"/>
    <property type="match status" value="1"/>
</dbReference>
<dbReference type="PANTHER" id="PTHR12879">
    <property type="entry name" value="SPHINGOLIPID DELTA 4 DESATURASE/C-4 HYDROXYLASE PROTEIN DES2"/>
    <property type="match status" value="1"/>
</dbReference>
<dbReference type="OrthoDB" id="200948at2759"/>
<dbReference type="STRING" id="931890.G8JNT4"/>
<dbReference type="RefSeq" id="XP_003645176.1">
    <property type="nucleotide sequence ID" value="XM_003645128.1"/>
</dbReference>